<dbReference type="OrthoDB" id="693121at2759"/>
<sequence length="147" mass="16131">MAPSRRRNNSSLFESSTIITANLIMASSSYLLSRITPRATASPTRTAAARAPTWSPAASTRCVEPMAGCRTVLMEPIDCQDGKVDQQVETFIRRFRERTHQSETARLEAAAAGSAAAVRPPPTMYICLWIIWYMCTVACGEGEVCVR</sequence>
<proteinExistence type="predicted"/>
<reference evidence="1" key="2">
    <citation type="submission" date="2015-07" db="EMBL/GenBank/DDBJ databases">
        <authorList>
            <person name="Noorani M."/>
        </authorList>
    </citation>
    <scope>NUCLEOTIDE SEQUENCE</scope>
    <source>
        <strain evidence="1">Yugu1</strain>
    </source>
</reference>
<dbReference type="EMBL" id="CM003531">
    <property type="protein sequence ID" value="RCV21671.1"/>
    <property type="molecule type" value="Genomic_DNA"/>
</dbReference>
<dbReference type="AlphaFoldDB" id="A0A368QUQ2"/>
<name>A0A368QUQ2_SETIT</name>
<evidence type="ECO:0000313" key="1">
    <source>
        <dbReference type="EMBL" id="RCV21671.1"/>
    </source>
</evidence>
<reference evidence="1" key="1">
    <citation type="journal article" date="2012" name="Nat. Biotechnol.">
        <title>Reference genome sequence of the model plant Setaria.</title>
        <authorList>
            <person name="Bennetzen J.L."/>
            <person name="Schmutz J."/>
            <person name="Wang H."/>
            <person name="Percifield R."/>
            <person name="Hawkins J."/>
            <person name="Pontaroli A.C."/>
            <person name="Estep M."/>
            <person name="Feng L."/>
            <person name="Vaughn J.N."/>
            <person name="Grimwood J."/>
            <person name="Jenkins J."/>
            <person name="Barry K."/>
            <person name="Lindquist E."/>
            <person name="Hellsten U."/>
            <person name="Deshpande S."/>
            <person name="Wang X."/>
            <person name="Wu X."/>
            <person name="Mitros T."/>
            <person name="Triplett J."/>
            <person name="Yang X."/>
            <person name="Ye C.Y."/>
            <person name="Mauro-Herrera M."/>
            <person name="Wang L."/>
            <person name="Li P."/>
            <person name="Sharma M."/>
            <person name="Sharma R."/>
            <person name="Ronald P.C."/>
            <person name="Panaud O."/>
            <person name="Kellogg E.A."/>
            <person name="Brutnell T.P."/>
            <person name="Doust A.N."/>
            <person name="Tuskan G.A."/>
            <person name="Rokhsar D."/>
            <person name="Devos K.M."/>
        </authorList>
    </citation>
    <scope>NUCLEOTIDE SEQUENCE [LARGE SCALE GENOMIC DNA]</scope>
    <source>
        <strain evidence="1">Yugu1</strain>
    </source>
</reference>
<organism evidence="1">
    <name type="scientific">Setaria italica</name>
    <name type="common">Foxtail millet</name>
    <name type="synonym">Panicum italicum</name>
    <dbReference type="NCBI Taxonomy" id="4555"/>
    <lineage>
        <taxon>Eukaryota</taxon>
        <taxon>Viridiplantae</taxon>
        <taxon>Streptophyta</taxon>
        <taxon>Embryophyta</taxon>
        <taxon>Tracheophyta</taxon>
        <taxon>Spermatophyta</taxon>
        <taxon>Magnoliopsida</taxon>
        <taxon>Liliopsida</taxon>
        <taxon>Poales</taxon>
        <taxon>Poaceae</taxon>
        <taxon>PACMAD clade</taxon>
        <taxon>Panicoideae</taxon>
        <taxon>Panicodae</taxon>
        <taxon>Paniceae</taxon>
        <taxon>Cenchrinae</taxon>
        <taxon>Setaria</taxon>
    </lineage>
</organism>
<gene>
    <name evidence="1" type="ORF">SETIT_4G156100v2</name>
</gene>
<protein>
    <submittedName>
        <fullName evidence="1">Uncharacterized protein</fullName>
    </submittedName>
</protein>
<accession>A0A368QUQ2</accession>